<keyword evidence="3" id="KW-1185">Reference proteome</keyword>
<evidence type="ECO:0000256" key="1">
    <source>
        <dbReference type="SAM" id="MobiDB-lite"/>
    </source>
</evidence>
<dbReference type="AlphaFoldDB" id="A0AAN9REW9"/>
<evidence type="ECO:0000313" key="2">
    <source>
        <dbReference type="EMBL" id="KAK7364023.1"/>
    </source>
</evidence>
<comment type="caution">
    <text evidence="2">The sequence shown here is derived from an EMBL/GenBank/DDBJ whole genome shotgun (WGS) entry which is preliminary data.</text>
</comment>
<sequence length="508" mass="56909">MSSRHTLKKKSGHQLPYELTLAHYHATGSGINDYRKIKSDFGLSIVAKIRSIGGNLTIMVDGPEQHPSSALLYMFDEVSRNGYWYREMCPHCAKNPKKQNGALWQSESEVTDNTPRGPSLGGSGKKSRVISNGGMFAGDGNSNFYERNIFNLIYQHEWTDSNKLGGRNELHHQIVRLHLHRNYPKKSIQVVELHLQIDLEMGNSPSGPRLLGNGPRLMGNGKNCSYHIKLDNEATITVTKDHKKSQKWELEYVVDGMSSGLSISRSTGRSSGDENIWICVSDLYRDIQQNPIDIRPQFALLYVVAEKEKKNDGFVCGQFEAEVCDTLFREAKEKQYGESRKGEVETSYWAYGCGARMGLLVTETKKKKSNEEQVYMATVAHYYVNSGRNFGRSGVDIGFSVVVKIGVISGQLDFSVDGPVEHPSSALRYMIEEVIRTGTWKLSACPHCKNIQSQRKWLSESEDSDTPLLPPPPPPRYGGSQNAANMGRFNGDCNGSIIQANKINFNKW</sequence>
<evidence type="ECO:0000313" key="3">
    <source>
        <dbReference type="Proteomes" id="UP001374584"/>
    </source>
</evidence>
<feature type="compositionally biased region" description="Polar residues" evidence="1">
    <location>
        <begin position="103"/>
        <end position="116"/>
    </location>
</feature>
<protein>
    <submittedName>
        <fullName evidence="2">Uncharacterized protein</fullName>
    </submittedName>
</protein>
<organism evidence="2 3">
    <name type="scientific">Phaseolus coccineus</name>
    <name type="common">Scarlet runner bean</name>
    <name type="synonym">Phaseolus multiflorus</name>
    <dbReference type="NCBI Taxonomy" id="3886"/>
    <lineage>
        <taxon>Eukaryota</taxon>
        <taxon>Viridiplantae</taxon>
        <taxon>Streptophyta</taxon>
        <taxon>Embryophyta</taxon>
        <taxon>Tracheophyta</taxon>
        <taxon>Spermatophyta</taxon>
        <taxon>Magnoliopsida</taxon>
        <taxon>eudicotyledons</taxon>
        <taxon>Gunneridae</taxon>
        <taxon>Pentapetalae</taxon>
        <taxon>rosids</taxon>
        <taxon>fabids</taxon>
        <taxon>Fabales</taxon>
        <taxon>Fabaceae</taxon>
        <taxon>Papilionoideae</taxon>
        <taxon>50 kb inversion clade</taxon>
        <taxon>NPAAA clade</taxon>
        <taxon>indigoferoid/millettioid clade</taxon>
        <taxon>Phaseoleae</taxon>
        <taxon>Phaseolus</taxon>
    </lineage>
</organism>
<gene>
    <name evidence="2" type="ORF">VNO80_12345</name>
</gene>
<feature type="region of interest" description="Disordered" evidence="1">
    <location>
        <begin position="459"/>
        <end position="483"/>
    </location>
</feature>
<dbReference type="Proteomes" id="UP001374584">
    <property type="component" value="Unassembled WGS sequence"/>
</dbReference>
<accession>A0AAN9REW9</accession>
<reference evidence="2 3" key="1">
    <citation type="submission" date="2024-01" db="EMBL/GenBank/DDBJ databases">
        <title>The genomes of 5 underutilized Papilionoideae crops provide insights into root nodulation and disease resistanc.</title>
        <authorList>
            <person name="Jiang F."/>
        </authorList>
    </citation>
    <scope>NUCLEOTIDE SEQUENCE [LARGE SCALE GENOMIC DNA]</scope>
    <source>
        <strain evidence="2">JINMINGXINNONG_FW02</strain>
        <tissue evidence="2">Leaves</tissue>
    </source>
</reference>
<proteinExistence type="predicted"/>
<name>A0AAN9REW9_PHACN</name>
<feature type="region of interest" description="Disordered" evidence="1">
    <location>
        <begin position="103"/>
        <end position="126"/>
    </location>
</feature>
<dbReference type="EMBL" id="JAYMYR010000005">
    <property type="protein sequence ID" value="KAK7364023.1"/>
    <property type="molecule type" value="Genomic_DNA"/>
</dbReference>